<dbReference type="AlphaFoldDB" id="A0A1H4M3P1"/>
<evidence type="ECO:0000256" key="1">
    <source>
        <dbReference type="SAM" id="SignalP"/>
    </source>
</evidence>
<dbReference type="RefSeq" id="WP_074653467.1">
    <property type="nucleotide sequence ID" value="NZ_FNSD01000001.1"/>
</dbReference>
<keyword evidence="1" id="KW-0732">Signal</keyword>
<reference evidence="2 3" key="1">
    <citation type="submission" date="2016-10" db="EMBL/GenBank/DDBJ databases">
        <authorList>
            <person name="de Groot N.N."/>
        </authorList>
    </citation>
    <scope>NUCLEOTIDE SEQUENCE [LARGE SCALE GENOMIC DNA]</scope>
    <source>
        <strain evidence="2 3">AB35.6</strain>
    </source>
</reference>
<sequence>MKTFTQVMLIAGLVGAAAIPAAADAQVYVHVGPPRPIYERRPPPPRPGWAWRAGYHRWDGARYVWMPGEYVAPPRPRAIWVGGAWVHGPRGYYWREGYWR</sequence>
<feature type="signal peptide" evidence="1">
    <location>
        <begin position="1"/>
        <end position="23"/>
    </location>
</feature>
<gene>
    <name evidence="2" type="ORF">SAMN05443244_1809</name>
</gene>
<protein>
    <recommendedName>
        <fullName evidence="4">YXWGXW repeat-containing protein</fullName>
    </recommendedName>
</protein>
<evidence type="ECO:0000313" key="2">
    <source>
        <dbReference type="EMBL" id="SEB77639.1"/>
    </source>
</evidence>
<dbReference type="EMBL" id="FNSD01000001">
    <property type="protein sequence ID" value="SEB77639.1"/>
    <property type="molecule type" value="Genomic_DNA"/>
</dbReference>
<name>A0A1H4M3P1_9BACT</name>
<proteinExistence type="predicted"/>
<evidence type="ECO:0008006" key="4">
    <source>
        <dbReference type="Google" id="ProtNLM"/>
    </source>
</evidence>
<accession>A0A1H4M3P1</accession>
<organism evidence="2 3">
    <name type="scientific">Terriglobus roseus</name>
    <dbReference type="NCBI Taxonomy" id="392734"/>
    <lineage>
        <taxon>Bacteria</taxon>
        <taxon>Pseudomonadati</taxon>
        <taxon>Acidobacteriota</taxon>
        <taxon>Terriglobia</taxon>
        <taxon>Terriglobales</taxon>
        <taxon>Acidobacteriaceae</taxon>
        <taxon>Terriglobus</taxon>
    </lineage>
</organism>
<dbReference type="OrthoDB" id="121499at2"/>
<dbReference type="Proteomes" id="UP000182409">
    <property type="component" value="Unassembled WGS sequence"/>
</dbReference>
<feature type="chain" id="PRO_5010354029" description="YXWGXW repeat-containing protein" evidence="1">
    <location>
        <begin position="24"/>
        <end position="100"/>
    </location>
</feature>
<evidence type="ECO:0000313" key="3">
    <source>
        <dbReference type="Proteomes" id="UP000182409"/>
    </source>
</evidence>